<accession>A0A834SMA8</accession>
<comment type="caution">
    <text evidence="2">The sequence shown here is derived from an EMBL/GenBank/DDBJ whole genome shotgun (WGS) entry which is preliminary data.</text>
</comment>
<protein>
    <submittedName>
        <fullName evidence="2">Uncharacterized protein</fullName>
    </submittedName>
</protein>
<organism evidence="2 3">
    <name type="scientific">Senna tora</name>
    <dbReference type="NCBI Taxonomy" id="362788"/>
    <lineage>
        <taxon>Eukaryota</taxon>
        <taxon>Viridiplantae</taxon>
        <taxon>Streptophyta</taxon>
        <taxon>Embryophyta</taxon>
        <taxon>Tracheophyta</taxon>
        <taxon>Spermatophyta</taxon>
        <taxon>Magnoliopsida</taxon>
        <taxon>eudicotyledons</taxon>
        <taxon>Gunneridae</taxon>
        <taxon>Pentapetalae</taxon>
        <taxon>rosids</taxon>
        <taxon>fabids</taxon>
        <taxon>Fabales</taxon>
        <taxon>Fabaceae</taxon>
        <taxon>Caesalpinioideae</taxon>
        <taxon>Cassia clade</taxon>
        <taxon>Senna</taxon>
    </lineage>
</organism>
<name>A0A834SMA8_9FABA</name>
<proteinExistence type="predicted"/>
<evidence type="ECO:0000313" key="3">
    <source>
        <dbReference type="Proteomes" id="UP000634136"/>
    </source>
</evidence>
<dbReference type="Proteomes" id="UP000634136">
    <property type="component" value="Unassembled WGS sequence"/>
</dbReference>
<dbReference type="EMBL" id="JAAIUW010000013">
    <property type="protein sequence ID" value="KAF7805273.1"/>
    <property type="molecule type" value="Genomic_DNA"/>
</dbReference>
<sequence length="33" mass="3992">MRQIGNRYRLQREREGENVAADFNAKMTRRTSH</sequence>
<gene>
    <name evidence="2" type="ORF">G2W53_044384</name>
</gene>
<keyword evidence="3" id="KW-1185">Reference proteome</keyword>
<evidence type="ECO:0000313" key="2">
    <source>
        <dbReference type="EMBL" id="KAF7805273.1"/>
    </source>
</evidence>
<dbReference type="AlphaFoldDB" id="A0A834SMA8"/>
<feature type="region of interest" description="Disordered" evidence="1">
    <location>
        <begin position="1"/>
        <end position="33"/>
    </location>
</feature>
<reference evidence="2" key="1">
    <citation type="submission" date="2020-09" db="EMBL/GenBank/DDBJ databases">
        <title>Genome-Enabled Discovery of Anthraquinone Biosynthesis in Senna tora.</title>
        <authorList>
            <person name="Kang S.-H."/>
            <person name="Pandey R.P."/>
            <person name="Lee C.-M."/>
            <person name="Sim J.-S."/>
            <person name="Jeong J.-T."/>
            <person name="Choi B.-S."/>
            <person name="Jung M."/>
            <person name="Ginzburg D."/>
            <person name="Zhao K."/>
            <person name="Won S.Y."/>
            <person name="Oh T.-J."/>
            <person name="Yu Y."/>
            <person name="Kim N.-H."/>
            <person name="Lee O.R."/>
            <person name="Lee T.-H."/>
            <person name="Bashyal P."/>
            <person name="Kim T.-S."/>
            <person name="Lee W.-H."/>
            <person name="Kawkins C."/>
            <person name="Kim C.-K."/>
            <person name="Kim J.S."/>
            <person name="Ahn B.O."/>
            <person name="Rhee S.Y."/>
            <person name="Sohng J.K."/>
        </authorList>
    </citation>
    <scope>NUCLEOTIDE SEQUENCE</scope>
    <source>
        <tissue evidence="2">Leaf</tissue>
    </source>
</reference>
<evidence type="ECO:0000256" key="1">
    <source>
        <dbReference type="SAM" id="MobiDB-lite"/>
    </source>
</evidence>